<dbReference type="RefSeq" id="WP_199050071.1">
    <property type="nucleotide sequence ID" value="NZ_JAELXT010000017.1"/>
</dbReference>
<protein>
    <recommendedName>
        <fullName evidence="4">DUF2946 domain-containing protein</fullName>
    </recommendedName>
</protein>
<evidence type="ECO:0000313" key="3">
    <source>
        <dbReference type="Proteomes" id="UP000620670"/>
    </source>
</evidence>
<dbReference type="Proteomes" id="UP000620670">
    <property type="component" value="Unassembled WGS sequence"/>
</dbReference>
<keyword evidence="3" id="KW-1185">Reference proteome</keyword>
<gene>
    <name evidence="2" type="ORF">JAO75_15655</name>
</gene>
<proteinExistence type="predicted"/>
<accession>A0ABS0Y3K4</accession>
<feature type="transmembrane region" description="Helical" evidence="1">
    <location>
        <begin position="12"/>
        <end position="33"/>
    </location>
</feature>
<keyword evidence="1" id="KW-0472">Membrane</keyword>
<comment type="caution">
    <text evidence="2">The sequence shown here is derived from an EMBL/GenBank/DDBJ whole genome shotgun (WGS) entry which is preliminary data.</text>
</comment>
<keyword evidence="1" id="KW-1133">Transmembrane helix</keyword>
<evidence type="ECO:0000313" key="2">
    <source>
        <dbReference type="EMBL" id="MBJ6126844.1"/>
    </source>
</evidence>
<reference evidence="3" key="1">
    <citation type="submission" date="2020-12" db="EMBL/GenBank/DDBJ databases">
        <title>Hymenobacter sp.</title>
        <authorList>
            <person name="Kim M.K."/>
        </authorList>
    </citation>
    <scope>NUCLEOTIDE SEQUENCE [LARGE SCALE GENOMIC DNA]</scope>
    <source>
        <strain evidence="3">BT325</strain>
    </source>
</reference>
<evidence type="ECO:0000256" key="1">
    <source>
        <dbReference type="SAM" id="Phobius"/>
    </source>
</evidence>
<organism evidence="2 3">
    <name type="scientific">Microvirga splendida</name>
    <dbReference type="NCBI Taxonomy" id="2795727"/>
    <lineage>
        <taxon>Bacteria</taxon>
        <taxon>Pseudomonadati</taxon>
        <taxon>Pseudomonadota</taxon>
        <taxon>Alphaproteobacteria</taxon>
        <taxon>Hyphomicrobiales</taxon>
        <taxon>Methylobacteriaceae</taxon>
        <taxon>Microvirga</taxon>
    </lineage>
</organism>
<keyword evidence="1" id="KW-0812">Transmembrane</keyword>
<dbReference type="EMBL" id="JAELXT010000017">
    <property type="protein sequence ID" value="MBJ6126844.1"/>
    <property type="molecule type" value="Genomic_DNA"/>
</dbReference>
<name>A0ABS0Y3K4_9HYPH</name>
<sequence>MDDTVPHLLRLMLSHLMIAMMAIAIMSTSWHGVAQAGSPEPAVHVHGANGVHKRAVHSRAEHTPSAPVKAHAAGQGCCHPACTVAVIPLPAGVADALPLSAPLHMSHDLVPAPTTPSALDRPPKFA</sequence>
<evidence type="ECO:0008006" key="4">
    <source>
        <dbReference type="Google" id="ProtNLM"/>
    </source>
</evidence>